<dbReference type="OrthoDB" id="796539at2"/>
<dbReference type="EMBL" id="PJEO01000039">
    <property type="protein sequence ID" value="PKQ44920.1"/>
    <property type="molecule type" value="Genomic_DNA"/>
</dbReference>
<dbReference type="AlphaFoldDB" id="A0A2N3HIV9"/>
<gene>
    <name evidence="2" type="ORF">CSW08_10830</name>
</gene>
<feature type="signal peptide" evidence="1">
    <location>
        <begin position="1"/>
        <end position="19"/>
    </location>
</feature>
<protein>
    <recommendedName>
        <fullName evidence="4">Lipocalin-like domain-containing protein</fullName>
    </recommendedName>
</protein>
<comment type="caution">
    <text evidence="2">The sequence shown here is derived from an EMBL/GenBank/DDBJ whole genome shotgun (WGS) entry which is preliminary data.</text>
</comment>
<evidence type="ECO:0000313" key="2">
    <source>
        <dbReference type="EMBL" id="PKQ44920.1"/>
    </source>
</evidence>
<dbReference type="RefSeq" id="WP_106659926.1">
    <property type="nucleotide sequence ID" value="NZ_PJEO01000039.1"/>
</dbReference>
<dbReference type="Proteomes" id="UP000233435">
    <property type="component" value="Unassembled WGS sequence"/>
</dbReference>
<accession>A0A2N3HIV9</accession>
<name>A0A2N3HIV9_9FLAO</name>
<feature type="chain" id="PRO_5014742573" description="Lipocalin-like domain-containing protein" evidence="1">
    <location>
        <begin position="20"/>
        <end position="112"/>
    </location>
</feature>
<evidence type="ECO:0008006" key="4">
    <source>
        <dbReference type="Google" id="ProtNLM"/>
    </source>
</evidence>
<evidence type="ECO:0000313" key="3">
    <source>
        <dbReference type="Proteomes" id="UP000233435"/>
    </source>
</evidence>
<keyword evidence="3" id="KW-1185">Reference proteome</keyword>
<proteinExistence type="predicted"/>
<keyword evidence="1" id="KW-0732">Signal</keyword>
<organism evidence="2 3">
    <name type="scientific">Confluentibacter flavum</name>
    <dbReference type="NCBI Taxonomy" id="1909700"/>
    <lineage>
        <taxon>Bacteria</taxon>
        <taxon>Pseudomonadati</taxon>
        <taxon>Bacteroidota</taxon>
        <taxon>Flavobacteriia</taxon>
        <taxon>Flavobacteriales</taxon>
        <taxon>Flavobacteriaceae</taxon>
        <taxon>Confluentibacter</taxon>
    </lineage>
</organism>
<evidence type="ECO:0000256" key="1">
    <source>
        <dbReference type="SAM" id="SignalP"/>
    </source>
</evidence>
<reference evidence="2 3" key="1">
    <citation type="submission" date="2017-12" db="EMBL/GenBank/DDBJ databases">
        <title>Confluentibacter flavum sp. nov., isolated from the saline lake.</title>
        <authorList>
            <person name="Yu L."/>
        </authorList>
    </citation>
    <scope>NUCLEOTIDE SEQUENCE [LARGE SCALE GENOMIC DNA]</scope>
    <source>
        <strain evidence="2 3">3B</strain>
    </source>
</reference>
<sequence length="112" mass="12505">MTKKIFILLFFLGSVATFAQSKIDGKWKGTREGQNGTIELNYTFKVEGDKLTGTSTTPRGENPIENGKVDGNKFSYTMSFGEMTIENNGELVSDNEIVIKTQRGEMKLTRVE</sequence>